<organism evidence="1 2">
    <name type="scientific">Elizabethkingia argenteiflava</name>
    <dbReference type="NCBI Taxonomy" id="2681556"/>
    <lineage>
        <taxon>Bacteria</taxon>
        <taxon>Pseudomonadati</taxon>
        <taxon>Bacteroidota</taxon>
        <taxon>Flavobacteriia</taxon>
        <taxon>Flavobacteriales</taxon>
        <taxon>Weeksellaceae</taxon>
        <taxon>Elizabethkingia</taxon>
    </lineage>
</organism>
<accession>A0A845PSS0</accession>
<keyword evidence="2" id="KW-1185">Reference proteome</keyword>
<protein>
    <submittedName>
        <fullName evidence="1">Uncharacterized protein</fullName>
    </submittedName>
</protein>
<evidence type="ECO:0000313" key="2">
    <source>
        <dbReference type="Proteomes" id="UP000553459"/>
    </source>
</evidence>
<dbReference type="Proteomes" id="UP000553459">
    <property type="component" value="Unassembled WGS sequence"/>
</dbReference>
<dbReference type="AlphaFoldDB" id="A0A845PSS0"/>
<gene>
    <name evidence="1" type="ORF">GNY06_00715</name>
</gene>
<dbReference type="EMBL" id="JAAABJ010000117">
    <property type="protein sequence ID" value="NAW49976.1"/>
    <property type="molecule type" value="Genomic_DNA"/>
</dbReference>
<comment type="caution">
    <text evidence="1">The sequence shown here is derived from an EMBL/GenBank/DDBJ whole genome shotgun (WGS) entry which is preliminary data.</text>
</comment>
<dbReference type="RefSeq" id="WP_166518364.1">
    <property type="nucleotide sequence ID" value="NZ_JAAABJ010000117.1"/>
</dbReference>
<proteinExistence type="predicted"/>
<reference evidence="1 2" key="1">
    <citation type="submission" date="2019-11" db="EMBL/GenBank/DDBJ databases">
        <title>Characterization of Elizabethkingia argenteiflava sp. nov., isolated from inner surface of Soybean Pods.</title>
        <authorList>
            <person name="Mo S."/>
        </authorList>
    </citation>
    <scope>NUCLEOTIDE SEQUENCE [LARGE SCALE GENOMIC DNA]</scope>
    <source>
        <strain evidence="1 2">YB22</strain>
    </source>
</reference>
<evidence type="ECO:0000313" key="1">
    <source>
        <dbReference type="EMBL" id="NAW49976.1"/>
    </source>
</evidence>
<sequence>MEERWIQKFENFIQSLKERGYDKALLKFVINDLNKYTDKEKALKEAQKISENNNVLLYVILSNGDYFIDENNLVRVWETLIATFENGKKIKS</sequence>
<name>A0A845PSS0_9FLAO</name>